<name>A0ABQ4HVT0_9ACTN</name>
<dbReference type="Gene3D" id="2.60.120.380">
    <property type="match status" value="1"/>
</dbReference>
<keyword evidence="2" id="KW-1185">Reference proteome</keyword>
<protein>
    <submittedName>
        <fullName evidence="1">Uncharacterized protein</fullName>
    </submittedName>
</protein>
<proteinExistence type="predicted"/>
<dbReference type="Proteomes" id="UP000647017">
    <property type="component" value="Unassembled WGS sequence"/>
</dbReference>
<evidence type="ECO:0000313" key="2">
    <source>
        <dbReference type="Proteomes" id="UP000647017"/>
    </source>
</evidence>
<comment type="caution">
    <text evidence="1">The sequence shown here is derived from an EMBL/GenBank/DDBJ whole genome shotgun (WGS) entry which is preliminary data.</text>
</comment>
<dbReference type="EMBL" id="BOOZ01000014">
    <property type="protein sequence ID" value="GIJ09745.1"/>
    <property type="molecule type" value="Genomic_DNA"/>
</dbReference>
<sequence length="652" mass="73142">MSKGELYVVGDRLDRDSLWLTYLDSFPAGTNLRFRERSEYDCSTCRGFVKNFGNVVEIHNGQIRTVWSGVAASDPVFSVVAAAMDEFVGTLPLSSIFRSTEAQYGTKITRTLRDGQVDVWHHLHGRVDKRHRTSDIGAARGSFDAAVQVFQRGLAELTQQALDTVVDLIDDNALYRGAEHRQAVTEFRSLRNRWTQATDGQAFVFANAMNPAARFRNTVIGTLVQDLSAGVDLEQAVRSFETKVAPQNYQRPRALITPAMVKAAMKTIDELGIEESLQRRFARLSDVSVTNVLWVDNDTQPRMKDGIEGLLMQAATTRSSGAGLRDAKPEEIPVVSFMKDILPGAATIELWVANSHEPHLVSLTTGQHPAAPRLFTWDNDFAWSYCGNVADSIKEKVKRAGGNVTGKLRVSLSWFNHDDLDLHVFEPNGDHIWYQDKRNKLDVDMNAGGAFSREPVENVTWTKHIPDGEYRIEVNQFNKRESTDVGFVIETESDGRIENYRHERAVGHKDTVEVGRMTVVDEVITAFRPGRDMQPGSASKELWGITTEQFVPVSTIMYSPNYFDDSEVGNRHYFFILKGCVNDQPTRGIYNEFLRGDLQPHRKVFEVLGDRTKCEPSPDQLSGLGFSSTIRSSVIAKVTMASGRRHLISIQF</sequence>
<reference evidence="1 2" key="1">
    <citation type="submission" date="2021-01" db="EMBL/GenBank/DDBJ databases">
        <title>Whole genome shotgun sequence of Verrucosispora andamanensis NBRC 109075.</title>
        <authorList>
            <person name="Komaki H."/>
            <person name="Tamura T."/>
        </authorList>
    </citation>
    <scope>NUCLEOTIDE SEQUENCE [LARGE SCALE GENOMIC DNA]</scope>
    <source>
        <strain evidence="1 2">NBRC 109075</strain>
    </source>
</reference>
<gene>
    <name evidence="1" type="ORF">Van01_29590</name>
</gene>
<accession>A0ABQ4HVT0</accession>
<evidence type="ECO:0000313" key="1">
    <source>
        <dbReference type="EMBL" id="GIJ09745.1"/>
    </source>
</evidence>
<organism evidence="1 2">
    <name type="scientific">Micromonospora andamanensis</name>
    <dbReference type="NCBI Taxonomy" id="1287068"/>
    <lineage>
        <taxon>Bacteria</taxon>
        <taxon>Bacillati</taxon>
        <taxon>Actinomycetota</taxon>
        <taxon>Actinomycetes</taxon>
        <taxon>Micromonosporales</taxon>
        <taxon>Micromonosporaceae</taxon>
        <taxon>Micromonospora</taxon>
    </lineage>
</organism>